<dbReference type="Proteomes" id="UP000190625">
    <property type="component" value="Unassembled WGS sequence"/>
</dbReference>
<dbReference type="Pfam" id="PF13366">
    <property type="entry name" value="PDDEXK_3"/>
    <property type="match status" value="1"/>
</dbReference>
<dbReference type="AlphaFoldDB" id="A0A1T4R989"/>
<sequence length="122" mass="14491">MSEYLYKNLTQKIIRCFYNVYDELGYGFLESVYENALMIEFKKNDLKAENQKEIRVFYDNEVVGEYRVDIIVEDRVMIEAKAVSRLNKAHEVQLVNYLKATGMRVGLLVNFGQKLEFKRKIF</sequence>
<reference evidence="2" key="1">
    <citation type="submission" date="2017-02" db="EMBL/GenBank/DDBJ databases">
        <authorList>
            <person name="Varghese N."/>
            <person name="Submissions S."/>
        </authorList>
    </citation>
    <scope>NUCLEOTIDE SEQUENCE [LARGE SCALE GENOMIC DNA]</scope>
    <source>
        <strain evidence="2">ATCC BAA-73</strain>
    </source>
</reference>
<evidence type="ECO:0000313" key="2">
    <source>
        <dbReference type="Proteomes" id="UP000190625"/>
    </source>
</evidence>
<protein>
    <submittedName>
        <fullName evidence="1">GxxExxY protein</fullName>
    </submittedName>
</protein>
<name>A0A1T4R989_9FIRM</name>
<dbReference type="InterPro" id="IPR026350">
    <property type="entry name" value="GxxExxY"/>
</dbReference>
<dbReference type="EMBL" id="FUWM01000048">
    <property type="protein sequence ID" value="SKA12640.1"/>
    <property type="molecule type" value="Genomic_DNA"/>
</dbReference>
<dbReference type="STRING" id="142842.SAMN02745118_02860"/>
<evidence type="ECO:0000313" key="1">
    <source>
        <dbReference type="EMBL" id="SKA12640.1"/>
    </source>
</evidence>
<dbReference type="OrthoDB" id="9806869at2"/>
<organism evidence="1 2">
    <name type="scientific">Selenihalanaerobacter shriftii</name>
    <dbReference type="NCBI Taxonomy" id="142842"/>
    <lineage>
        <taxon>Bacteria</taxon>
        <taxon>Bacillati</taxon>
        <taxon>Bacillota</taxon>
        <taxon>Clostridia</taxon>
        <taxon>Halanaerobiales</taxon>
        <taxon>Halobacteroidaceae</taxon>
        <taxon>Selenihalanaerobacter</taxon>
    </lineage>
</organism>
<proteinExistence type="predicted"/>
<keyword evidence="2" id="KW-1185">Reference proteome</keyword>
<accession>A0A1T4R989</accession>
<dbReference type="NCBIfam" id="TIGR04256">
    <property type="entry name" value="GxxExxY"/>
    <property type="match status" value="1"/>
</dbReference>
<gene>
    <name evidence="1" type="ORF">SAMN02745118_02860</name>
</gene>
<dbReference type="RefSeq" id="WP_078811216.1">
    <property type="nucleotide sequence ID" value="NZ_FUWM01000048.1"/>
</dbReference>